<gene>
    <name evidence="3" type="ORF">EQG49_05645</name>
</gene>
<dbReference type="InterPro" id="IPR001093">
    <property type="entry name" value="IMP_DH_GMPRt"/>
</dbReference>
<dbReference type="Pfam" id="PF00478">
    <property type="entry name" value="IMPDH"/>
    <property type="match status" value="2"/>
</dbReference>
<comment type="similarity">
    <text evidence="1">Belongs to the IMPDH/GMPR family.</text>
</comment>
<dbReference type="OrthoDB" id="9429638at2"/>
<dbReference type="Gene3D" id="3.20.20.70">
    <property type="entry name" value="Aldolase class I"/>
    <property type="match status" value="3"/>
</dbReference>
<reference evidence="4" key="1">
    <citation type="submission" date="2019-03" db="EMBL/GenBank/DDBJ databases">
        <title>Weissella sp. 26KH-42 Genome sequencing.</title>
        <authorList>
            <person name="Heo J."/>
            <person name="Kim S.-J."/>
            <person name="Kim J.-S."/>
            <person name="Hong S.-B."/>
            <person name="Kwon S.-W."/>
        </authorList>
    </citation>
    <scope>NUCLEOTIDE SEQUENCE [LARGE SCALE GENOMIC DNA]</scope>
    <source>
        <strain evidence="4">26KH-42</strain>
    </source>
</reference>
<dbReference type="Proteomes" id="UP000292886">
    <property type="component" value="Chromosome"/>
</dbReference>
<evidence type="ECO:0000259" key="2">
    <source>
        <dbReference type="Pfam" id="PF00478"/>
    </source>
</evidence>
<dbReference type="GO" id="GO:0003938">
    <property type="term" value="F:IMP dehydrogenase activity"/>
    <property type="evidence" value="ECO:0007669"/>
    <property type="project" value="InterPro"/>
</dbReference>
<proteinExistence type="inferred from homology"/>
<dbReference type="PANTHER" id="PTHR11911:SF111">
    <property type="entry name" value="INOSINE-5'-MONOPHOSPHATE DEHYDROGENASE"/>
    <property type="match status" value="1"/>
</dbReference>
<dbReference type="KEGG" id="wei:EQG49_05645"/>
<dbReference type="CDD" id="cd00381">
    <property type="entry name" value="IMPDH"/>
    <property type="match status" value="1"/>
</dbReference>
<evidence type="ECO:0000313" key="4">
    <source>
        <dbReference type="Proteomes" id="UP000292886"/>
    </source>
</evidence>
<dbReference type="InterPro" id="IPR005990">
    <property type="entry name" value="IMP_DH"/>
</dbReference>
<protein>
    <submittedName>
        <fullName evidence="3">Guanosine monophosphate reductase</fullName>
    </submittedName>
</protein>
<organism evidence="3 4">
    <name type="scientific">Periweissella cryptocerci</name>
    <dbReference type="NCBI Taxonomy" id="2506420"/>
    <lineage>
        <taxon>Bacteria</taxon>
        <taxon>Bacillati</taxon>
        <taxon>Bacillota</taxon>
        <taxon>Bacilli</taxon>
        <taxon>Lactobacillales</taxon>
        <taxon>Lactobacillaceae</taxon>
        <taxon>Periweissella</taxon>
    </lineage>
</organism>
<name>A0A4P6YX70_9LACO</name>
<dbReference type="InterPro" id="IPR013785">
    <property type="entry name" value="Aldolase_TIM"/>
</dbReference>
<dbReference type="PANTHER" id="PTHR11911">
    <property type="entry name" value="INOSINE-5-MONOPHOSPHATE DEHYDROGENASE RELATED"/>
    <property type="match status" value="1"/>
</dbReference>
<dbReference type="SUPFAM" id="SSF51412">
    <property type="entry name" value="Inosine monophosphate dehydrogenase (IMPDH)"/>
    <property type="match status" value="1"/>
</dbReference>
<dbReference type="GO" id="GO:0006183">
    <property type="term" value="P:GTP biosynthetic process"/>
    <property type="evidence" value="ECO:0007669"/>
    <property type="project" value="TreeGrafter"/>
</dbReference>
<feature type="domain" description="IMP dehydrogenase/GMP reductase" evidence="2">
    <location>
        <begin position="33"/>
        <end position="273"/>
    </location>
</feature>
<keyword evidence="4" id="KW-1185">Reference proteome</keyword>
<evidence type="ECO:0000256" key="1">
    <source>
        <dbReference type="ARBA" id="ARBA00005502"/>
    </source>
</evidence>
<dbReference type="EMBL" id="CP037940">
    <property type="protein sequence ID" value="QBO37464.1"/>
    <property type="molecule type" value="Genomic_DNA"/>
</dbReference>
<sequence length="350" mass="36171">MGYLNTPTINALVDDDAAIQVTKTSSPEEDEKISFDDVLLQPAASKVLPNNVSLATKLAANIELHMPIVSTSAITDANLALVLAQQGALGVITSDLSVEDQAKEVGIVKSIDIQTESTPNAATDSEGRLLVAAAVKADDELDARIKALLDANVDAVVLETADPAVIKTVRTNYPDLTIFAGDIVDPAIAKEAYTNGADVILVGAVAGETTHLTDVLAVAKVAAELGKKVIANGGVKYSGDIVKALSAGANAVMLDSMLAGTDEAVQGAVAVTGTENILEGYEEHTTFNGSAADVLFQMMGGLRSGMGYTGAGTVDELIEKAAFVQITKAGLIESHPHDVQITKSAPNYSK</sequence>
<evidence type="ECO:0000313" key="3">
    <source>
        <dbReference type="EMBL" id="QBO37464.1"/>
    </source>
</evidence>
<accession>A0A4P6YX70</accession>
<feature type="domain" description="IMP dehydrogenase/GMP reductase" evidence="2">
    <location>
        <begin position="276"/>
        <end position="337"/>
    </location>
</feature>
<dbReference type="SMART" id="SM01240">
    <property type="entry name" value="IMPDH"/>
    <property type="match status" value="1"/>
</dbReference>
<dbReference type="AlphaFoldDB" id="A0A4P6YX70"/>